<dbReference type="PROSITE" id="PS00092">
    <property type="entry name" value="N6_MTASE"/>
    <property type="match status" value="1"/>
</dbReference>
<dbReference type="OrthoDB" id="5489421at2"/>
<dbReference type="PANTHER" id="PTHR47739:SF1">
    <property type="entry name" value="TRNA1(VAL) (ADENINE(37)-N6)-METHYLTRANSFERASE"/>
    <property type="match status" value="1"/>
</dbReference>
<keyword evidence="4" id="KW-0808">Transferase</keyword>
<dbReference type="Proteomes" id="UP000008561">
    <property type="component" value="Chromosome"/>
</dbReference>
<gene>
    <name evidence="4" type="ordered locus">Dole_0543</name>
</gene>
<dbReference type="Gene3D" id="3.40.50.150">
    <property type="entry name" value="Vaccinia Virus protein VP39"/>
    <property type="match status" value="1"/>
</dbReference>
<evidence type="ECO:0000256" key="1">
    <source>
        <dbReference type="ARBA" id="ARBA00022603"/>
    </source>
</evidence>
<dbReference type="InterPro" id="IPR007848">
    <property type="entry name" value="Small_mtfrase_dom"/>
</dbReference>
<dbReference type="eggNOG" id="COG4123">
    <property type="taxonomic scope" value="Bacteria"/>
</dbReference>
<name>A8ZU41_DESOH</name>
<dbReference type="EMBL" id="CP000859">
    <property type="protein sequence ID" value="ABW66353.1"/>
    <property type="molecule type" value="Genomic_DNA"/>
</dbReference>
<dbReference type="GO" id="GO:0008757">
    <property type="term" value="F:S-adenosylmethionine-dependent methyltransferase activity"/>
    <property type="evidence" value="ECO:0007669"/>
    <property type="project" value="UniProtKB-ARBA"/>
</dbReference>
<dbReference type="KEGG" id="dol:Dole_0543"/>
<proteinExistence type="predicted"/>
<dbReference type="InterPro" id="IPR002052">
    <property type="entry name" value="DNA_methylase_N6_adenine_CS"/>
</dbReference>
<feature type="domain" description="Methyltransferase small" evidence="3">
    <location>
        <begin position="32"/>
        <end position="168"/>
    </location>
</feature>
<evidence type="ECO:0000256" key="2">
    <source>
        <dbReference type="ARBA" id="ARBA00022691"/>
    </source>
</evidence>
<evidence type="ECO:0000313" key="4">
    <source>
        <dbReference type="EMBL" id="ABW66353.1"/>
    </source>
</evidence>
<dbReference type="InterPro" id="IPR050210">
    <property type="entry name" value="tRNA_Adenine-N(6)_MTase"/>
</dbReference>
<evidence type="ECO:0000313" key="5">
    <source>
        <dbReference type="Proteomes" id="UP000008561"/>
    </source>
</evidence>
<evidence type="ECO:0000259" key="3">
    <source>
        <dbReference type="Pfam" id="PF05175"/>
    </source>
</evidence>
<dbReference type="HOGENOM" id="CLU_061983_3_1_7"/>
<accession>A8ZU41</accession>
<dbReference type="RefSeq" id="WP_012173972.1">
    <property type="nucleotide sequence ID" value="NC_009943.1"/>
</dbReference>
<dbReference type="InterPro" id="IPR029063">
    <property type="entry name" value="SAM-dependent_MTases_sf"/>
</dbReference>
<organism evidence="4 5">
    <name type="scientific">Desulfosudis oleivorans (strain DSM 6200 / JCM 39069 / Hxd3)</name>
    <name type="common">Desulfococcus oleovorans</name>
    <dbReference type="NCBI Taxonomy" id="96561"/>
    <lineage>
        <taxon>Bacteria</taxon>
        <taxon>Pseudomonadati</taxon>
        <taxon>Thermodesulfobacteriota</taxon>
        <taxon>Desulfobacteria</taxon>
        <taxon>Desulfobacterales</taxon>
        <taxon>Desulfosudaceae</taxon>
        <taxon>Desulfosudis</taxon>
    </lineage>
</organism>
<keyword evidence="2" id="KW-0949">S-adenosyl-L-methionine</keyword>
<keyword evidence="1 4" id="KW-0489">Methyltransferase</keyword>
<dbReference type="GO" id="GO:0008170">
    <property type="term" value="F:N-methyltransferase activity"/>
    <property type="evidence" value="ECO:0007669"/>
    <property type="project" value="UniProtKB-ARBA"/>
</dbReference>
<dbReference type="Pfam" id="PF05175">
    <property type="entry name" value="MTS"/>
    <property type="match status" value="1"/>
</dbReference>
<reference evidence="4 5" key="1">
    <citation type="submission" date="2007-10" db="EMBL/GenBank/DDBJ databases">
        <title>Complete sequence of Desulfococcus oleovorans Hxd3.</title>
        <authorList>
            <consortium name="US DOE Joint Genome Institute"/>
            <person name="Copeland A."/>
            <person name="Lucas S."/>
            <person name="Lapidus A."/>
            <person name="Barry K."/>
            <person name="Glavina del Rio T."/>
            <person name="Dalin E."/>
            <person name="Tice H."/>
            <person name="Pitluck S."/>
            <person name="Kiss H."/>
            <person name="Brettin T."/>
            <person name="Bruce D."/>
            <person name="Detter J.C."/>
            <person name="Han C."/>
            <person name="Schmutz J."/>
            <person name="Larimer F."/>
            <person name="Land M."/>
            <person name="Hauser L."/>
            <person name="Kyrpides N."/>
            <person name="Kim E."/>
            <person name="Wawrik B."/>
            <person name="Richardson P."/>
        </authorList>
    </citation>
    <scope>NUCLEOTIDE SEQUENCE [LARGE SCALE GENOMIC DNA]</scope>
    <source>
        <strain evidence="5">DSM 6200 / JCM 39069 / Hxd3</strain>
    </source>
</reference>
<protein>
    <submittedName>
        <fullName evidence="4">Methyltransferase small</fullName>
    </submittedName>
</protein>
<dbReference type="GO" id="GO:0003676">
    <property type="term" value="F:nucleic acid binding"/>
    <property type="evidence" value="ECO:0007669"/>
    <property type="project" value="InterPro"/>
</dbReference>
<dbReference type="CDD" id="cd02440">
    <property type="entry name" value="AdoMet_MTases"/>
    <property type="match status" value="1"/>
</dbReference>
<dbReference type="AlphaFoldDB" id="A8ZU41"/>
<dbReference type="PANTHER" id="PTHR47739">
    <property type="entry name" value="TRNA1(VAL) (ADENINE(37)-N6)-METHYLTRANSFERASE"/>
    <property type="match status" value="1"/>
</dbReference>
<dbReference type="GO" id="GO:0032259">
    <property type="term" value="P:methylation"/>
    <property type="evidence" value="ECO:0007669"/>
    <property type="project" value="UniProtKB-KW"/>
</dbReference>
<dbReference type="STRING" id="96561.Dole_0543"/>
<dbReference type="SUPFAM" id="SSF53335">
    <property type="entry name" value="S-adenosyl-L-methionine-dependent methyltransferases"/>
    <property type="match status" value="1"/>
</dbReference>
<keyword evidence="5" id="KW-1185">Reference proteome</keyword>
<sequence>MTRPITQDSFFNGHVCVRQTADGYRFSIDAVILAWHITPAPGARIVDLGTGCGIIPLILACRHPSVSITGIEIQPQLAQIATENAAANQMTDRVSIVCADIRNANDHLPAGKADIVVCNPPFRKVAAGRINPDEERAIARHELAVTLKDILAAAKRALRTAGEFVVIYPAFRAPDMICAMREAGIEPKLVRTIHSRQHEEARLVLIKGTRNGRPGAVIPSPLVIYDADDRYTPEVERMFLP</sequence>